<gene>
    <name evidence="2" type="ordered locus">Cfla_0248</name>
</gene>
<evidence type="ECO:0000256" key="1">
    <source>
        <dbReference type="SAM" id="MobiDB-lite"/>
    </source>
</evidence>
<feature type="compositionally biased region" description="Acidic residues" evidence="1">
    <location>
        <begin position="200"/>
        <end position="210"/>
    </location>
</feature>
<dbReference type="HOGENOM" id="CLU_1308273_0_0_11"/>
<dbReference type="STRING" id="446466.Cfla_0248"/>
<sequence length="210" mass="22535">MPALREHREKDVVAWLLDYDPALRRQVLRDLADAPAGEVARERYRVAHDGWGAQLLAAQDPDGRWSGGTFFPQRVSTEATLRLLRTLGADPDDSTCSPKRGPDGRWCLEQQHHDRLSIDLGETVGAPSRRAHAPRAARPALGAWSSGVGPAPGVAVVGGGRALRHPHRVGGAWSALDGAEVGVARHVAPRRQVDGRDGIGGDEVDDGSRP</sequence>
<name>D5UGI4_CELFN</name>
<evidence type="ECO:0000313" key="3">
    <source>
        <dbReference type="Proteomes" id="UP000000849"/>
    </source>
</evidence>
<dbReference type="AlphaFoldDB" id="D5UGI4"/>
<reference evidence="2 3" key="1">
    <citation type="journal article" date="2010" name="Stand. Genomic Sci.">
        <title>Complete genome sequence of Cellulomonas flavigena type strain (134).</title>
        <authorList>
            <person name="Abt B."/>
            <person name="Foster B."/>
            <person name="Lapidus A."/>
            <person name="Clum A."/>
            <person name="Sun H."/>
            <person name="Pukall R."/>
            <person name="Lucas S."/>
            <person name="Glavina Del Rio T."/>
            <person name="Nolan M."/>
            <person name="Tice H."/>
            <person name="Cheng J.F."/>
            <person name="Pitluck S."/>
            <person name="Liolios K."/>
            <person name="Ivanova N."/>
            <person name="Mavromatis K."/>
            <person name="Ovchinnikova G."/>
            <person name="Pati A."/>
            <person name="Goodwin L."/>
            <person name="Chen A."/>
            <person name="Palaniappan K."/>
            <person name="Land M."/>
            <person name="Hauser L."/>
            <person name="Chang Y.J."/>
            <person name="Jeffries C.D."/>
            <person name="Rohde M."/>
            <person name="Goker M."/>
            <person name="Woyke T."/>
            <person name="Bristow J."/>
            <person name="Eisen J.A."/>
            <person name="Markowitz V."/>
            <person name="Hugenholtz P."/>
            <person name="Kyrpides N.C."/>
            <person name="Klenk H.P."/>
        </authorList>
    </citation>
    <scope>NUCLEOTIDE SEQUENCE [LARGE SCALE GENOMIC DNA]</scope>
    <source>
        <strain evidence="3">ATCC 482 / DSM 20109 / BCRC 11376 / JCM 18109 / NBRC 3775 / NCIMB 8073 / NRS 134</strain>
    </source>
</reference>
<dbReference type="Proteomes" id="UP000000849">
    <property type="component" value="Chromosome"/>
</dbReference>
<keyword evidence="3" id="KW-1185">Reference proteome</keyword>
<proteinExistence type="predicted"/>
<evidence type="ECO:0000313" key="2">
    <source>
        <dbReference type="EMBL" id="ADG73167.1"/>
    </source>
</evidence>
<protein>
    <submittedName>
        <fullName evidence="2">Uncharacterized protein</fullName>
    </submittedName>
</protein>
<dbReference type="EMBL" id="CP001964">
    <property type="protein sequence ID" value="ADG73167.1"/>
    <property type="molecule type" value="Genomic_DNA"/>
</dbReference>
<dbReference type="KEGG" id="cfl:Cfla_0248"/>
<organism evidence="2 3">
    <name type="scientific">Cellulomonas flavigena (strain ATCC 482 / DSM 20109 / BCRC 11376 / JCM 18109 / NBRC 3775 / NCIMB 8073 / NRS 134)</name>
    <dbReference type="NCBI Taxonomy" id="446466"/>
    <lineage>
        <taxon>Bacteria</taxon>
        <taxon>Bacillati</taxon>
        <taxon>Actinomycetota</taxon>
        <taxon>Actinomycetes</taxon>
        <taxon>Micrococcales</taxon>
        <taxon>Cellulomonadaceae</taxon>
        <taxon>Cellulomonas</taxon>
    </lineage>
</organism>
<accession>D5UGI4</accession>
<feature type="region of interest" description="Disordered" evidence="1">
    <location>
        <begin position="190"/>
        <end position="210"/>
    </location>
</feature>